<name>A0A2P2M6M7_RHIMU</name>
<protein>
    <submittedName>
        <fullName evidence="1">Uncharacterized protein</fullName>
    </submittedName>
</protein>
<dbReference type="EMBL" id="GGEC01045391">
    <property type="protein sequence ID" value="MBX25875.1"/>
    <property type="molecule type" value="Transcribed_RNA"/>
</dbReference>
<reference evidence="1" key="1">
    <citation type="submission" date="2018-02" db="EMBL/GenBank/DDBJ databases">
        <title>Rhizophora mucronata_Transcriptome.</title>
        <authorList>
            <person name="Meera S.P."/>
            <person name="Sreeshan A."/>
            <person name="Augustine A."/>
        </authorList>
    </citation>
    <scope>NUCLEOTIDE SEQUENCE</scope>
    <source>
        <tissue evidence="1">Leaf</tissue>
    </source>
</reference>
<organism evidence="1">
    <name type="scientific">Rhizophora mucronata</name>
    <name type="common">Asiatic mangrove</name>
    <dbReference type="NCBI Taxonomy" id="61149"/>
    <lineage>
        <taxon>Eukaryota</taxon>
        <taxon>Viridiplantae</taxon>
        <taxon>Streptophyta</taxon>
        <taxon>Embryophyta</taxon>
        <taxon>Tracheophyta</taxon>
        <taxon>Spermatophyta</taxon>
        <taxon>Magnoliopsida</taxon>
        <taxon>eudicotyledons</taxon>
        <taxon>Gunneridae</taxon>
        <taxon>Pentapetalae</taxon>
        <taxon>rosids</taxon>
        <taxon>fabids</taxon>
        <taxon>Malpighiales</taxon>
        <taxon>Rhizophoraceae</taxon>
        <taxon>Rhizophora</taxon>
    </lineage>
</organism>
<sequence>MLTSLFFFFFSLYPSKMKHLGLCPPLSLSLSQM</sequence>
<evidence type="ECO:0000313" key="1">
    <source>
        <dbReference type="EMBL" id="MBX25875.1"/>
    </source>
</evidence>
<dbReference type="AlphaFoldDB" id="A0A2P2M6M7"/>
<accession>A0A2P2M6M7</accession>
<proteinExistence type="predicted"/>